<comment type="function">
    <text evidence="1">May play a role in mRNA splicing.</text>
</comment>
<evidence type="ECO:0000256" key="7">
    <source>
        <dbReference type="ARBA" id="ARBA00023242"/>
    </source>
</evidence>
<dbReference type="PANTHER" id="PTHR31077">
    <property type="entry name" value="U4/U6.U5 SMALL NUCLEAR RIBONUCLEOPROTEIN 27 KDA PROTEIN"/>
    <property type="match status" value="1"/>
</dbReference>
<feature type="compositionally biased region" description="Acidic residues" evidence="8">
    <location>
        <begin position="194"/>
        <end position="210"/>
    </location>
</feature>
<dbReference type="GO" id="GO:0008380">
    <property type="term" value="P:RNA splicing"/>
    <property type="evidence" value="ECO:0007669"/>
    <property type="project" value="UniProtKB-KW"/>
</dbReference>
<feature type="compositionally biased region" description="Basic and acidic residues" evidence="8">
    <location>
        <begin position="1"/>
        <end position="14"/>
    </location>
</feature>
<evidence type="ECO:0000256" key="3">
    <source>
        <dbReference type="ARBA" id="ARBA00008218"/>
    </source>
</evidence>
<evidence type="ECO:0000256" key="1">
    <source>
        <dbReference type="ARBA" id="ARBA00003632"/>
    </source>
</evidence>
<reference evidence="10 11" key="1">
    <citation type="journal article" date="2019" name="Mol. Biol. Evol.">
        <title>Blast fungal genomes show frequent chromosomal changes, gene gains and losses, and effector gene turnover.</title>
        <authorList>
            <person name="Gomez Luciano L.B."/>
            <person name="Jason Tsai I."/>
            <person name="Chuma I."/>
            <person name="Tosa Y."/>
            <person name="Chen Y.H."/>
            <person name="Li J.Y."/>
            <person name="Li M.Y."/>
            <person name="Jade Lu M.Y."/>
            <person name="Nakayashiki H."/>
            <person name="Li W.H."/>
        </authorList>
    </citation>
    <scope>NUCLEOTIDE SEQUENCE [LARGE SCALE GENOMIC DNA]</scope>
    <source>
        <strain evidence="10">MZ5-1-6</strain>
    </source>
</reference>
<name>A0A4P7NQL2_PYROR</name>
<dbReference type="GO" id="GO:0071011">
    <property type="term" value="C:precatalytic spliceosome"/>
    <property type="evidence" value="ECO:0007669"/>
    <property type="project" value="TreeGrafter"/>
</dbReference>
<keyword evidence="5" id="KW-0507">mRNA processing</keyword>
<keyword evidence="7" id="KW-0539">Nucleus</keyword>
<evidence type="ECO:0000313" key="10">
    <source>
        <dbReference type="EMBL" id="QBZ64684.1"/>
    </source>
</evidence>
<feature type="compositionally biased region" description="Basic and acidic residues" evidence="8">
    <location>
        <begin position="57"/>
        <end position="124"/>
    </location>
</feature>
<keyword evidence="6" id="KW-0508">mRNA splicing</keyword>
<dbReference type="EMBL" id="CP034209">
    <property type="protein sequence ID" value="QBZ64684.1"/>
    <property type="molecule type" value="Genomic_DNA"/>
</dbReference>
<feature type="domain" description="U4/U6.U5 small nuclear ribonucleoprotein 27kDa protein" evidence="9">
    <location>
        <begin position="209"/>
        <end position="264"/>
    </location>
</feature>
<dbReference type="Proteomes" id="UP000294847">
    <property type="component" value="Chromosome 6"/>
</dbReference>
<dbReference type="GO" id="GO:0006397">
    <property type="term" value="P:mRNA processing"/>
    <property type="evidence" value="ECO:0007669"/>
    <property type="project" value="UniProtKB-KW"/>
</dbReference>
<dbReference type="PANTHER" id="PTHR31077:SF1">
    <property type="entry name" value="U4_U6.U5 SMALL NUCLEAR RIBONUCLEOPROTEIN 27 KDA PROTEIN"/>
    <property type="match status" value="1"/>
</dbReference>
<organism evidence="10 11">
    <name type="scientific">Pyricularia oryzae</name>
    <name type="common">Rice blast fungus</name>
    <name type="synonym">Magnaporthe oryzae</name>
    <dbReference type="NCBI Taxonomy" id="318829"/>
    <lineage>
        <taxon>Eukaryota</taxon>
        <taxon>Fungi</taxon>
        <taxon>Dikarya</taxon>
        <taxon>Ascomycota</taxon>
        <taxon>Pezizomycotina</taxon>
        <taxon>Sordariomycetes</taxon>
        <taxon>Sordariomycetidae</taxon>
        <taxon>Magnaporthales</taxon>
        <taxon>Pyriculariaceae</taxon>
        <taxon>Pyricularia</taxon>
    </lineage>
</organism>
<protein>
    <recommendedName>
        <fullName evidence="9">U4/U6.U5 small nuclear ribonucleoprotein 27kDa protein domain-containing protein</fullName>
    </recommendedName>
</protein>
<accession>A0A4P7NQL2</accession>
<feature type="compositionally biased region" description="Basic and acidic residues" evidence="8">
    <location>
        <begin position="21"/>
        <end position="49"/>
    </location>
</feature>
<feature type="compositionally biased region" description="Basic and acidic residues" evidence="8">
    <location>
        <begin position="136"/>
        <end position="155"/>
    </location>
</feature>
<evidence type="ECO:0000256" key="6">
    <source>
        <dbReference type="ARBA" id="ARBA00023187"/>
    </source>
</evidence>
<gene>
    <name evidence="10" type="ORF">PoMZ_06383</name>
</gene>
<feature type="region of interest" description="Disordered" evidence="8">
    <location>
        <begin position="1"/>
        <end position="210"/>
    </location>
</feature>
<evidence type="ECO:0000256" key="2">
    <source>
        <dbReference type="ARBA" id="ARBA00004123"/>
    </source>
</evidence>
<comment type="subunit">
    <text evidence="4">Part of a tri-snRNP complex.</text>
</comment>
<evidence type="ECO:0000259" key="9">
    <source>
        <dbReference type="Pfam" id="PF08648"/>
    </source>
</evidence>
<comment type="subcellular location">
    <subcellularLocation>
        <location evidence="2">Nucleus</location>
    </subcellularLocation>
</comment>
<dbReference type="AlphaFoldDB" id="A0A4P7NQL2"/>
<evidence type="ECO:0000256" key="8">
    <source>
        <dbReference type="SAM" id="MobiDB-lite"/>
    </source>
</evidence>
<evidence type="ECO:0000313" key="11">
    <source>
        <dbReference type="Proteomes" id="UP000294847"/>
    </source>
</evidence>
<evidence type="ECO:0000256" key="5">
    <source>
        <dbReference type="ARBA" id="ARBA00022664"/>
    </source>
</evidence>
<dbReference type="Pfam" id="PF08648">
    <property type="entry name" value="SNRNP27"/>
    <property type="match status" value="1"/>
</dbReference>
<feature type="compositionally biased region" description="Basic and acidic residues" evidence="8">
    <location>
        <begin position="171"/>
        <end position="183"/>
    </location>
</feature>
<evidence type="ECO:0000256" key="4">
    <source>
        <dbReference type="ARBA" id="ARBA00011825"/>
    </source>
</evidence>
<dbReference type="InterPro" id="IPR013957">
    <property type="entry name" value="SNRNP27"/>
</dbReference>
<sequence>MAGDRRPRRDDGRENSGGFRNRHESDGRRDRRDRGDDYRRRDDDRDNRSRRYRSRSRSADRGGSHRDRRRDDRDRSRDREARDRPRRPQDDNRGDRRRGDERNPTDRERGYNRDHPPRDRDSRRSASPRRRSTSPVRDRRNDRETDLPTRTRGGPERSGAAMSVKVGSQDDEGKRGRDRDDKNLGQGDKPMGQNDDDDDDDDVEVAEDDDAAAMQAMMGFGGFGTTKNTKILGNNVGAVRKEKKTEYRQYMNRAGGFNRPLSPTR</sequence>
<proteinExistence type="inferred from homology"/>
<comment type="similarity">
    <text evidence="3">Belongs to the SNUT3 family.</text>
</comment>